<evidence type="ECO:0000256" key="4">
    <source>
        <dbReference type="ARBA" id="ARBA00022759"/>
    </source>
</evidence>
<dbReference type="Proteomes" id="UP000170085">
    <property type="component" value="Segment"/>
</dbReference>
<reference evidence="8 9" key="1">
    <citation type="submission" date="2014-07" db="EMBL/GenBank/DDBJ databases">
        <title>Bovine herpesvirus type 1.2b (BoHV-1.2b): Four Complete Genome Sequences of BoHV-1.2b Genital and Respiratory Isolates and Comparative Analysis with BoHV-1.1.</title>
        <authorList>
            <person name="d'Offay J.M."/>
            <person name="Fulton R.W."/>
            <person name="Eberle R."/>
            <person name="Kirkland P.D."/>
        </authorList>
    </citation>
    <scope>NUCLEOTIDE SEQUENCE [LARGE SCALE GENOMIC DNA]</scope>
    <source>
        <strain evidence="8">K22</strain>
    </source>
</reference>
<dbReference type="InterPro" id="IPR011335">
    <property type="entry name" value="Restrct_endonuc-II-like"/>
</dbReference>
<evidence type="ECO:0000256" key="2">
    <source>
        <dbReference type="ARBA" id="ARBA00022581"/>
    </source>
</evidence>
<keyword evidence="1" id="KW-1048">Host nucleus</keyword>
<evidence type="ECO:0000256" key="7">
    <source>
        <dbReference type="ARBA" id="ARBA00023200"/>
    </source>
</evidence>
<protein>
    <submittedName>
        <fullName evidence="8">Deoxyribonuclease</fullName>
    </submittedName>
</protein>
<organismHost>
    <name type="scientific">Bos taurus</name>
    <name type="common">Bovine</name>
    <dbReference type="NCBI Taxonomy" id="9913"/>
</organismHost>
<evidence type="ECO:0000256" key="5">
    <source>
        <dbReference type="ARBA" id="ARBA00022801"/>
    </source>
</evidence>
<dbReference type="HAMAP" id="MF_04009">
    <property type="entry name" value="HSV_AN"/>
    <property type="match status" value="1"/>
</dbReference>
<evidence type="ECO:0000256" key="6">
    <source>
        <dbReference type="ARBA" id="ARBA00022839"/>
    </source>
</evidence>
<dbReference type="GO" id="GO:0004527">
    <property type="term" value="F:exonuclease activity"/>
    <property type="evidence" value="ECO:0007669"/>
    <property type="project" value="UniProtKB-KW"/>
</dbReference>
<keyword evidence="6" id="KW-0269">Exonuclease</keyword>
<gene>
    <name evidence="8" type="primary">UL12</name>
</gene>
<evidence type="ECO:0000256" key="3">
    <source>
        <dbReference type="ARBA" id="ARBA00022722"/>
    </source>
</evidence>
<organism evidence="8 9">
    <name type="scientific">Bovine herpesvirus 1.2 (strain K22)</name>
    <name type="common">BoHV-1</name>
    <name type="synonym">Infectious bovine rhinotracheitis virus</name>
    <dbReference type="NCBI Taxonomy" id="31519"/>
    <lineage>
        <taxon>Viruses</taxon>
        <taxon>Duplodnaviria</taxon>
        <taxon>Heunggongvirae</taxon>
        <taxon>Peploviricota</taxon>
        <taxon>Herviviricetes</taxon>
        <taxon>Herpesvirales</taxon>
        <taxon>Orthoherpesviridae</taxon>
        <taxon>Alphaherpesvirinae</taxon>
        <taxon>Varicellovirus</taxon>
        <taxon>Varicellovirus bovinealpha1</taxon>
    </lineage>
</organism>
<keyword evidence="2" id="KW-0945">Host-virus interaction</keyword>
<dbReference type="InterPro" id="IPR001616">
    <property type="entry name" value="Herpes_alk_exo"/>
</dbReference>
<dbReference type="Pfam" id="PF01771">
    <property type="entry name" value="Viral_alk_exo"/>
    <property type="match status" value="1"/>
</dbReference>
<evidence type="ECO:0000313" key="8">
    <source>
        <dbReference type="EMBL" id="AIQ80629.1"/>
    </source>
</evidence>
<keyword evidence="3" id="KW-0540">Nuclease</keyword>
<dbReference type="GO" id="GO:0004519">
    <property type="term" value="F:endonuclease activity"/>
    <property type="evidence" value="ECO:0007669"/>
    <property type="project" value="UniProtKB-KW"/>
</dbReference>
<dbReference type="SUPFAM" id="SSF52980">
    <property type="entry name" value="Restriction endonuclease-like"/>
    <property type="match status" value="1"/>
</dbReference>
<evidence type="ECO:0000313" key="9">
    <source>
        <dbReference type="Proteomes" id="UP000170085"/>
    </source>
</evidence>
<keyword evidence="7" id="KW-1035">Host cytoplasm</keyword>
<accession>A0A089N2C5</accession>
<evidence type="ECO:0000256" key="1">
    <source>
        <dbReference type="ARBA" id="ARBA00022562"/>
    </source>
</evidence>
<dbReference type="InterPro" id="IPR034720">
    <property type="entry name" value="Viral_alk_exo"/>
</dbReference>
<proteinExistence type="inferred from homology"/>
<dbReference type="PRINTS" id="PR00924">
    <property type="entry name" value="ALKEXNUCLASE"/>
</dbReference>
<keyword evidence="4" id="KW-0255">Endonuclease</keyword>
<keyword evidence="5" id="KW-0378">Hydrolase</keyword>
<sequence>MSRAPLAKRARFELDSARAALERLPEGLMESSMDEFLAEAAGEGDGDDPVVCRAAYVRHVLARAGAPQPAAARGARGLFLAVEAATRGQAACDLWWLLRRSLATASSVRWGAAGPRPLVRLGRGAAEERNTAATAFGRDNEPLARALVRACCVPPGDLPTPDGLADGGGRADELGPVFVFDAAAGAAAESAAGAGAEAHTCGLLIDPRTGALGASIDMLVCDRDARGELAPHPTQTALGVFEIKCRAKYAFDPDDGGATARAYAALLAARSAAALRAFLRSVRRPGVEHCPPDGCPGAAEALASCADAWAPPPPAGAAPARRCSEFDRRHLALNRSVTSRVWLFNEPAAHSGAIGLATWDTGEAALEAPLFANPRHANFKQILVQSYVLAGHFPERAAAPHLVTFIGRQRRAREQGPLEVRAGPGAETCTVPREGAVPVLLIATPVVVDGELARESLEQPAREAFRAAVKESWDRRRRAADAAATAS</sequence>
<dbReference type="Gene3D" id="3.90.320.10">
    <property type="match status" value="1"/>
</dbReference>
<name>A0A089N2C5_BHV1K</name>
<dbReference type="InterPro" id="IPR011604">
    <property type="entry name" value="PDDEXK-like_dom_sf"/>
</dbReference>
<dbReference type="EMBL" id="KM258880">
    <property type="protein sequence ID" value="AIQ80629.1"/>
    <property type="molecule type" value="Genomic_DNA"/>
</dbReference>
<dbReference type="GO" id="GO:0003677">
    <property type="term" value="F:DNA binding"/>
    <property type="evidence" value="ECO:0007669"/>
    <property type="project" value="InterPro"/>
</dbReference>